<dbReference type="Proteomes" id="UP000479526">
    <property type="component" value="Unassembled WGS sequence"/>
</dbReference>
<protein>
    <recommendedName>
        <fullName evidence="3">NurA domain-containing protein</fullName>
    </recommendedName>
</protein>
<evidence type="ECO:0008006" key="3">
    <source>
        <dbReference type="Google" id="ProtNLM"/>
    </source>
</evidence>
<reference evidence="1 2" key="1">
    <citation type="submission" date="2020-01" db="EMBL/GenBank/DDBJ databases">
        <title>Herbidospora sp. NEAU-GS84 nov., a novel actinomycete isolated from soil.</title>
        <authorList>
            <person name="Han L."/>
        </authorList>
    </citation>
    <scope>NUCLEOTIDE SEQUENCE [LARGE SCALE GENOMIC DNA]</scope>
    <source>
        <strain evidence="1 2">NEAU-GS84</strain>
    </source>
</reference>
<organism evidence="1 2">
    <name type="scientific">Herbidospora solisilvae</name>
    <dbReference type="NCBI Taxonomy" id="2696284"/>
    <lineage>
        <taxon>Bacteria</taxon>
        <taxon>Bacillati</taxon>
        <taxon>Actinomycetota</taxon>
        <taxon>Actinomycetes</taxon>
        <taxon>Streptosporangiales</taxon>
        <taxon>Streptosporangiaceae</taxon>
        <taxon>Herbidospora</taxon>
    </lineage>
</organism>
<proteinExistence type="predicted"/>
<accession>A0A7C9J196</accession>
<dbReference type="RefSeq" id="WP_161479038.1">
    <property type="nucleotide sequence ID" value="NZ_WXEW01000002.1"/>
</dbReference>
<dbReference type="EMBL" id="WXEW01000002">
    <property type="protein sequence ID" value="NAS21606.1"/>
    <property type="molecule type" value="Genomic_DNA"/>
</dbReference>
<name>A0A7C9J196_9ACTN</name>
<gene>
    <name evidence="1" type="ORF">GT755_07905</name>
</gene>
<sequence length="374" mass="42311">MFDFDRLPVLKELIRNATFGDANLLQEVMDDVALLKQNVSTIQPRNTNRISLVASDGGNNRLVFNPFSLQVVRVVDTFGQELVLDVISPSSDTTTLGQRHLDEGTPLGRLMSDLNVTSLADLSPMIPARPKSQSWPLVFRDLCEWAALYDLITRQTWGGDTLIVRDGLLRAKIFRDDLFVQMYKKIKGAIEATRKTRRREIFLVGIAKRSRVIERYRLAMAVQNVFKSGYACYAPVPTSLQSKVYEWDEYVRSPEDADDGKENPKFNMGAMHLVRFGDRSGDPVWTVDILHCEADRAQQVFGSLLDDAQKGFPVPFYPHCLQEADRHAQVVDLDLAILQTSLEEAVREQIAADRRHVFDAQRLAAVDPAAVRYQ</sequence>
<evidence type="ECO:0000313" key="1">
    <source>
        <dbReference type="EMBL" id="NAS21606.1"/>
    </source>
</evidence>
<evidence type="ECO:0000313" key="2">
    <source>
        <dbReference type="Proteomes" id="UP000479526"/>
    </source>
</evidence>
<comment type="caution">
    <text evidence="1">The sequence shown here is derived from an EMBL/GenBank/DDBJ whole genome shotgun (WGS) entry which is preliminary data.</text>
</comment>
<keyword evidence="2" id="KW-1185">Reference proteome</keyword>
<dbReference type="AlphaFoldDB" id="A0A7C9J196"/>